<evidence type="ECO:0000256" key="4">
    <source>
        <dbReference type="ARBA" id="ARBA00022989"/>
    </source>
</evidence>
<dbReference type="PANTHER" id="PTHR21324">
    <property type="entry name" value="FASTING-INDUCIBLE INTEGRAL MEMBRANE PROTEIN TM6P1-RELATED"/>
    <property type="match status" value="1"/>
</dbReference>
<reference evidence="8" key="3">
    <citation type="submission" date="2025-09" db="UniProtKB">
        <authorList>
            <consortium name="Ensembl"/>
        </authorList>
    </citation>
    <scope>IDENTIFICATION</scope>
</reference>
<evidence type="ECO:0000256" key="1">
    <source>
        <dbReference type="ARBA" id="ARBA00004127"/>
    </source>
</evidence>
<dbReference type="RefSeq" id="XP_018602618.1">
    <property type="nucleotide sequence ID" value="XM_018747102.2"/>
</dbReference>
<feature type="transmembrane region" description="Helical" evidence="6">
    <location>
        <begin position="241"/>
        <end position="266"/>
    </location>
</feature>
<keyword evidence="9" id="KW-1185">Reference proteome</keyword>
<comment type="subcellular location">
    <subcellularLocation>
        <location evidence="1">Endomembrane system</location>
        <topology evidence="1">Multi-pass membrane protein</topology>
    </subcellularLocation>
</comment>
<dbReference type="CTD" id="55332"/>
<dbReference type="PANTHER" id="PTHR21324:SF11">
    <property type="entry name" value="DNA DAMAGE-REGULATED AUTOPHAGY MODULATOR PROTEIN 1"/>
    <property type="match status" value="1"/>
</dbReference>
<dbReference type="OrthoDB" id="191706at2759"/>
<keyword evidence="4 6" id="KW-1133">Transmembrane helix</keyword>
<organism evidence="8 9">
    <name type="scientific">Scleropages formosus</name>
    <name type="common">Asian bonytongue</name>
    <name type="synonym">Osteoglossum formosum</name>
    <dbReference type="NCBI Taxonomy" id="113540"/>
    <lineage>
        <taxon>Eukaryota</taxon>
        <taxon>Metazoa</taxon>
        <taxon>Chordata</taxon>
        <taxon>Craniata</taxon>
        <taxon>Vertebrata</taxon>
        <taxon>Euteleostomi</taxon>
        <taxon>Actinopterygii</taxon>
        <taxon>Neopterygii</taxon>
        <taxon>Teleostei</taxon>
        <taxon>Osteoglossocephala</taxon>
        <taxon>Osteoglossomorpha</taxon>
        <taxon>Osteoglossiformes</taxon>
        <taxon>Osteoglossidae</taxon>
        <taxon>Scleropages</taxon>
    </lineage>
</organism>
<dbReference type="GeneTree" id="ENSGT01030000234578"/>
<dbReference type="AlphaFoldDB" id="A0A8D0CIN4"/>
<proteinExistence type="inferred from homology"/>
<reference evidence="8 9" key="1">
    <citation type="submission" date="2019-04" db="EMBL/GenBank/DDBJ databases">
        <authorList>
            <consortium name="Wellcome Sanger Institute Data Sharing"/>
        </authorList>
    </citation>
    <scope>NUCLEOTIDE SEQUENCE [LARGE SCALE GENOMIC DNA]</scope>
</reference>
<feature type="transmembrane region" description="Helical" evidence="6">
    <location>
        <begin position="94"/>
        <end position="112"/>
    </location>
</feature>
<feature type="transmembrane region" description="Helical" evidence="6">
    <location>
        <begin position="53"/>
        <end position="73"/>
    </location>
</feature>
<dbReference type="InterPro" id="IPR050911">
    <property type="entry name" value="DRAM/TMEM150_Autophagy_Mod"/>
</dbReference>
<sequence length="273" mass="31148">MLWFMEGSCFLPIFLVIWSSSTFIVSYIVALLRHDVDVIFPYISDTGAEPPESSIFGIMTTISAFAGVTTMFARYKYVEKINSMIRKMNPRLNMAALWIGCLSCLGMCFVATFQVTVEPLVHDIAALCFFVSGVIYVIVQSVISYKIHPYGSSMPVCHIRAAIATFSLLAAFPMIVCAAFVKTPGMHWKIHDKEYELHVVSAVSEWMVAFGFVFFFFTYIREFKVILSFLTPESNFHIMSVNFPSIHLHVCPFRFFLYIILFVFLMKSITVRK</sequence>
<feature type="transmembrane region" description="Helical" evidence="6">
    <location>
        <begin position="12"/>
        <end position="33"/>
    </location>
</feature>
<dbReference type="Ensembl" id="ENSSFOT00015075551.1">
    <property type="protein sequence ID" value="ENSSFOP00015072573.1"/>
    <property type="gene ID" value="ENSSFOG00015033198.1"/>
</dbReference>
<dbReference type="GO" id="GO:0005764">
    <property type="term" value="C:lysosome"/>
    <property type="evidence" value="ECO:0007669"/>
    <property type="project" value="TreeGrafter"/>
</dbReference>
<evidence type="ECO:0000256" key="2">
    <source>
        <dbReference type="ARBA" id="ARBA00006565"/>
    </source>
</evidence>
<evidence type="ECO:0000256" key="5">
    <source>
        <dbReference type="ARBA" id="ARBA00023136"/>
    </source>
</evidence>
<gene>
    <name evidence="8" type="primary">DRAM1</name>
    <name evidence="8" type="synonym">dram1</name>
</gene>
<evidence type="ECO:0000313" key="9">
    <source>
        <dbReference type="Proteomes" id="UP000694397"/>
    </source>
</evidence>
<feature type="transmembrane region" description="Helical" evidence="6">
    <location>
        <begin position="201"/>
        <end position="220"/>
    </location>
</feature>
<dbReference type="Pfam" id="PF10277">
    <property type="entry name" value="Frag1"/>
    <property type="match status" value="1"/>
</dbReference>
<protein>
    <submittedName>
        <fullName evidence="8">DNA-damage regulated autophagy modulator 1</fullName>
    </submittedName>
</protein>
<feature type="transmembrane region" description="Helical" evidence="6">
    <location>
        <begin position="124"/>
        <end position="145"/>
    </location>
</feature>
<keyword evidence="5 6" id="KW-0472">Membrane</keyword>
<evidence type="ECO:0000256" key="3">
    <source>
        <dbReference type="ARBA" id="ARBA00022692"/>
    </source>
</evidence>
<feature type="transmembrane region" description="Helical" evidence="6">
    <location>
        <begin position="157"/>
        <end position="181"/>
    </location>
</feature>
<dbReference type="InterPro" id="IPR019402">
    <property type="entry name" value="CWH43_N"/>
</dbReference>
<evidence type="ECO:0000259" key="7">
    <source>
        <dbReference type="Pfam" id="PF10277"/>
    </source>
</evidence>
<evidence type="ECO:0000313" key="8">
    <source>
        <dbReference type="Ensembl" id="ENSSFOP00015072573.1"/>
    </source>
</evidence>
<dbReference type="GO" id="GO:0010506">
    <property type="term" value="P:regulation of autophagy"/>
    <property type="evidence" value="ECO:0007669"/>
    <property type="project" value="TreeGrafter"/>
</dbReference>
<keyword evidence="3 6" id="KW-0812">Transmembrane</keyword>
<comment type="similarity">
    <text evidence="2">Belongs to the DRAM/TMEM150 family.</text>
</comment>
<dbReference type="Proteomes" id="UP000694397">
    <property type="component" value="Chromosome 2"/>
</dbReference>
<dbReference type="KEGG" id="sfm:108931363"/>
<accession>A0A8D0CIN4</accession>
<name>A0A8D0CIN4_SCLFO</name>
<reference evidence="8" key="2">
    <citation type="submission" date="2025-08" db="UniProtKB">
        <authorList>
            <consortium name="Ensembl"/>
        </authorList>
    </citation>
    <scope>IDENTIFICATION</scope>
</reference>
<feature type="domain" description="CWH43-like N-terminal" evidence="7">
    <location>
        <begin position="9"/>
        <end position="224"/>
    </location>
</feature>
<dbReference type="GO" id="GO:0012505">
    <property type="term" value="C:endomembrane system"/>
    <property type="evidence" value="ECO:0007669"/>
    <property type="project" value="UniProtKB-SubCell"/>
</dbReference>
<evidence type="ECO:0000256" key="6">
    <source>
        <dbReference type="SAM" id="Phobius"/>
    </source>
</evidence>
<dbReference type="GeneID" id="108931363"/>